<proteinExistence type="predicted"/>
<dbReference type="Proteomes" id="UP000823674">
    <property type="component" value="Chromosome A05"/>
</dbReference>
<protein>
    <submittedName>
        <fullName evidence="2">Uncharacterized protein</fullName>
    </submittedName>
</protein>
<reference evidence="2 3" key="1">
    <citation type="submission" date="2021-03" db="EMBL/GenBank/DDBJ databases">
        <authorList>
            <person name="King G.J."/>
            <person name="Bancroft I."/>
            <person name="Baten A."/>
            <person name="Bloomfield J."/>
            <person name="Borpatragohain P."/>
            <person name="He Z."/>
            <person name="Irish N."/>
            <person name="Irwin J."/>
            <person name="Liu K."/>
            <person name="Mauleon R.P."/>
            <person name="Moore J."/>
            <person name="Morris R."/>
            <person name="Ostergaard L."/>
            <person name="Wang B."/>
            <person name="Wells R."/>
        </authorList>
    </citation>
    <scope>NUCLEOTIDE SEQUENCE [LARGE SCALE GENOMIC DNA]</scope>
    <source>
        <strain evidence="2">R-o-18</strain>
        <tissue evidence="2">Leaf</tissue>
    </source>
</reference>
<name>A0ABQ7MIN9_BRACM</name>
<evidence type="ECO:0000313" key="3">
    <source>
        <dbReference type="Proteomes" id="UP000823674"/>
    </source>
</evidence>
<feature type="region of interest" description="Disordered" evidence="1">
    <location>
        <begin position="482"/>
        <end position="515"/>
    </location>
</feature>
<feature type="compositionally biased region" description="Basic and acidic residues" evidence="1">
    <location>
        <begin position="506"/>
        <end position="515"/>
    </location>
</feature>
<feature type="region of interest" description="Disordered" evidence="1">
    <location>
        <begin position="706"/>
        <end position="727"/>
    </location>
</feature>
<gene>
    <name evidence="2" type="primary">A05g504740.1_BraROA</name>
    <name evidence="2" type="ORF">IGI04_019230</name>
</gene>
<feature type="region of interest" description="Disordered" evidence="1">
    <location>
        <begin position="581"/>
        <end position="600"/>
    </location>
</feature>
<feature type="compositionally biased region" description="Polar residues" evidence="1">
    <location>
        <begin position="491"/>
        <end position="505"/>
    </location>
</feature>
<feature type="region of interest" description="Disordered" evidence="1">
    <location>
        <begin position="747"/>
        <end position="769"/>
    </location>
</feature>
<feature type="compositionally biased region" description="Polar residues" evidence="1">
    <location>
        <begin position="747"/>
        <end position="761"/>
    </location>
</feature>
<keyword evidence="3" id="KW-1185">Reference proteome</keyword>
<evidence type="ECO:0000256" key="1">
    <source>
        <dbReference type="SAM" id="MobiDB-lite"/>
    </source>
</evidence>
<organism evidence="2 3">
    <name type="scientific">Brassica rapa subsp. trilocularis</name>
    <dbReference type="NCBI Taxonomy" id="1813537"/>
    <lineage>
        <taxon>Eukaryota</taxon>
        <taxon>Viridiplantae</taxon>
        <taxon>Streptophyta</taxon>
        <taxon>Embryophyta</taxon>
        <taxon>Tracheophyta</taxon>
        <taxon>Spermatophyta</taxon>
        <taxon>Magnoliopsida</taxon>
        <taxon>eudicotyledons</taxon>
        <taxon>Gunneridae</taxon>
        <taxon>Pentapetalae</taxon>
        <taxon>rosids</taxon>
        <taxon>malvids</taxon>
        <taxon>Brassicales</taxon>
        <taxon>Brassicaceae</taxon>
        <taxon>Brassiceae</taxon>
        <taxon>Brassica</taxon>
    </lineage>
</organism>
<comment type="caution">
    <text evidence="2">The sequence shown here is derived from an EMBL/GenBank/DDBJ whole genome shotgun (WGS) entry which is preliminary data.</text>
</comment>
<evidence type="ECO:0000313" key="2">
    <source>
        <dbReference type="EMBL" id="KAG5397416.1"/>
    </source>
</evidence>
<dbReference type="EMBL" id="JADBGQ010000005">
    <property type="protein sequence ID" value="KAG5397416.1"/>
    <property type="molecule type" value="Genomic_DNA"/>
</dbReference>
<accession>A0ABQ7MIN9</accession>
<sequence length="875" mass="94479">MGSDQSKFCSILRREVRRTVQKLERFCPSPDQPVEACQLLHGEAKVVSKTRSVHSSPVKASIGFWPSLLRSTSCFSPRTLFSAGGWTIWVTVLTLSPKSGLGTGLGLVCICYCRPDVGLFPLLEARSWQEAKSNLVTVALGRGVKFVTLTGLSLARHVALPDHGVGLDGQSCSCLIVGWPVGSFISNPGCWTVDRSCSCLIVGRLIDHMSRTVRGCYRGGIRARSVEVLLDTPPGCPKNCPAAKGDSVQISLSRRVSFFMMKPRLCPSQDQSSPVQSSRPWGFGQVLSDQPAASRLEHCELVPIIFKDSFSAGGWSIWVTLLVLRVLGHIGRTTGAMVLTLSPKSGLGTGLGLVFPLLEARSWQEAKSNLVTVALGKDDRIAWCWTLGLPLTRFGIRPGPVSNYINVRVAKPYALTQRDELVDELFVTLTGSSLTRHVALPDHGVGLDSQSCSCLIVGWPVGSFISNPGCWTVDREETEEDSWSGVGCASTEPTNTSYPITTHTPNTDETRPRPCKRENLKLGAKRSTGKFAGKVPGKFTGDNPAIDLNPALDSVGPNSPTLRTRTVRYTRTSVCVRQHTQESWPSVSTPGRPWPSSAHTGRPAVHQYTYQHAPWTVRVILAHVGCLFCTNRTSVSTGRTSVAVRVCVCPSVSVSTHRTSVSTADVRGCPVCPLCPSAHTGRPSAHAGRPSAHAGRPWLSVCPSAHAGRPSVHTGRPSAHKGRPSAHAGRPWLSVCVRVSSGGPSVSIPRTSVASVSTHRSPSVHRDVRGVPSATQWAVRQHTQDVRVCPLCPSYTTRTSVSTHRTSVVHTTSVSNPGVCGRRHVHISACWPFPVDCSVDLGPVECLISVTHRTSRQHTSGRPWPVSMHTQTAWD</sequence>